<dbReference type="FunFam" id="1.10.287.80:FF:000001">
    <property type="entry name" value="ATP synthase gamma chain"/>
    <property type="match status" value="1"/>
</dbReference>
<dbReference type="GO" id="GO:0046933">
    <property type="term" value="F:proton-transporting ATP synthase activity, rotational mechanism"/>
    <property type="evidence" value="ECO:0007669"/>
    <property type="project" value="InterPro"/>
</dbReference>
<evidence type="ECO:0000256" key="7">
    <source>
        <dbReference type="ARBA" id="ARBA00023196"/>
    </source>
</evidence>
<comment type="subcellular location">
    <subcellularLocation>
        <location evidence="1">Membrane</location>
        <topology evidence="1">Peripheral membrane protein</topology>
    </subcellularLocation>
</comment>
<sequence>MPNLKDLKVRINSVKSTQKITSAMKMVAAAKLRRAQESAEAARPYAEKMERMVADVGESIGGIEGAPPLLVGTGSTQIHLIVACTADRGLCGGFNGTIIREVRTLAHNLKRDGKIVRILCVGRKGRDGLKRQFEADIVETIEGIGRRGVEFADAQRVAETLTTMFDAGDFDVCTIVFNRFQSAMTQIITSQLLIPFTAPETADDEAGKDNAGAEDTGPSAIFIYEPEEQEILADLLPKNINQQVFQALLESAASEHGARMTSMDNATRNAGEMIDDLTLTFNRTRQAAITRELVEIISGAEAL</sequence>
<dbReference type="NCBIfam" id="NF004146">
    <property type="entry name" value="PRK05621.1-4"/>
    <property type="match status" value="1"/>
</dbReference>
<dbReference type="HAMAP" id="MF_00815">
    <property type="entry name" value="ATP_synth_gamma_bact"/>
    <property type="match status" value="1"/>
</dbReference>
<dbReference type="PIRSF" id="PIRSF039089">
    <property type="entry name" value="ATP_synthase_gamma"/>
    <property type="match status" value="1"/>
</dbReference>
<dbReference type="InterPro" id="IPR000131">
    <property type="entry name" value="ATP_synth_F1_gsu"/>
</dbReference>
<dbReference type="AlphaFoldDB" id="A0A075H0W7"/>
<dbReference type="SUPFAM" id="SSF52943">
    <property type="entry name" value="ATP synthase (F1-ATPase), gamma subunit"/>
    <property type="match status" value="1"/>
</dbReference>
<keyword evidence="4" id="KW-0375">Hydrogen ion transport</keyword>
<protein>
    <submittedName>
        <fullName evidence="9">F0F1 ATP synthase subunit gamma (ATPF1G, atpG)</fullName>
        <ecNumber evidence="9">3.6.3.14</ecNumber>
    </submittedName>
</protein>
<keyword evidence="6" id="KW-0472">Membrane</keyword>
<evidence type="ECO:0000256" key="2">
    <source>
        <dbReference type="ARBA" id="ARBA00007681"/>
    </source>
</evidence>
<keyword evidence="5" id="KW-0406">Ion transport</keyword>
<dbReference type="CDD" id="cd12151">
    <property type="entry name" value="F1-ATPase_gamma"/>
    <property type="match status" value="1"/>
</dbReference>
<evidence type="ECO:0000256" key="3">
    <source>
        <dbReference type="ARBA" id="ARBA00022448"/>
    </source>
</evidence>
<dbReference type="Gene3D" id="3.40.1380.10">
    <property type="match status" value="1"/>
</dbReference>
<gene>
    <name evidence="9" type="primary">ATPF1G</name>
    <name evidence="9" type="synonym">atpG</name>
</gene>
<name>A0A075H0W7_9ARCH</name>
<evidence type="ECO:0000256" key="1">
    <source>
        <dbReference type="ARBA" id="ARBA00004170"/>
    </source>
</evidence>
<dbReference type="PANTHER" id="PTHR11693">
    <property type="entry name" value="ATP SYNTHASE GAMMA CHAIN"/>
    <property type="match status" value="1"/>
</dbReference>
<reference evidence="9" key="1">
    <citation type="journal article" date="2014" name="Genome Biol. Evol.">
        <title>Pangenome evidence for extensive interdomain horizontal transfer affecting lineage core and shell genes in uncultured planktonic thaumarchaeota and euryarchaeota.</title>
        <authorList>
            <person name="Deschamps P."/>
            <person name="Zivanovic Y."/>
            <person name="Moreira D."/>
            <person name="Rodriguez-Valera F."/>
            <person name="Lopez-Garcia P."/>
        </authorList>
    </citation>
    <scope>NUCLEOTIDE SEQUENCE</scope>
</reference>
<dbReference type="NCBIfam" id="TIGR01146">
    <property type="entry name" value="ATPsyn_F1gamma"/>
    <property type="match status" value="1"/>
</dbReference>
<comment type="similarity">
    <text evidence="2">Belongs to the ATPase gamma chain family.</text>
</comment>
<organism evidence="9">
    <name type="scientific">uncultured marine thaumarchaeote KM3_41_D11</name>
    <dbReference type="NCBI Taxonomy" id="1456145"/>
    <lineage>
        <taxon>Archaea</taxon>
        <taxon>Nitrososphaerota</taxon>
        <taxon>environmental samples</taxon>
    </lineage>
</organism>
<accession>A0A075H0W7</accession>
<evidence type="ECO:0000256" key="4">
    <source>
        <dbReference type="ARBA" id="ARBA00022781"/>
    </source>
</evidence>
<dbReference type="GO" id="GO:0045259">
    <property type="term" value="C:proton-transporting ATP synthase complex"/>
    <property type="evidence" value="ECO:0007669"/>
    <property type="project" value="UniProtKB-KW"/>
</dbReference>
<keyword evidence="3" id="KW-0813">Transport</keyword>
<evidence type="ECO:0000256" key="6">
    <source>
        <dbReference type="ARBA" id="ARBA00023136"/>
    </source>
</evidence>
<dbReference type="InterPro" id="IPR023632">
    <property type="entry name" value="ATP_synth_F1_gsu_CS"/>
</dbReference>
<dbReference type="PROSITE" id="PS00153">
    <property type="entry name" value="ATPASE_GAMMA"/>
    <property type="match status" value="1"/>
</dbReference>
<evidence type="ECO:0000256" key="8">
    <source>
        <dbReference type="ARBA" id="ARBA00023310"/>
    </source>
</evidence>
<evidence type="ECO:0000313" key="9">
    <source>
        <dbReference type="EMBL" id="AIF09871.1"/>
    </source>
</evidence>
<evidence type="ECO:0000256" key="5">
    <source>
        <dbReference type="ARBA" id="ARBA00023065"/>
    </source>
</evidence>
<dbReference type="GO" id="GO:0016787">
    <property type="term" value="F:hydrolase activity"/>
    <property type="evidence" value="ECO:0007669"/>
    <property type="project" value="UniProtKB-KW"/>
</dbReference>
<dbReference type="Pfam" id="PF00231">
    <property type="entry name" value="ATP-synt"/>
    <property type="match status" value="1"/>
</dbReference>
<dbReference type="InterPro" id="IPR035968">
    <property type="entry name" value="ATP_synth_F1_ATPase_gsu"/>
</dbReference>
<keyword evidence="9" id="KW-0378">Hydrolase</keyword>
<dbReference type="PRINTS" id="PR00126">
    <property type="entry name" value="ATPASEGAMMA"/>
</dbReference>
<dbReference type="EC" id="3.6.3.14" evidence="9"/>
<dbReference type="PANTHER" id="PTHR11693:SF22">
    <property type="entry name" value="ATP SYNTHASE SUBUNIT GAMMA, MITOCHONDRIAL"/>
    <property type="match status" value="1"/>
</dbReference>
<keyword evidence="8" id="KW-0066">ATP synthesis</keyword>
<dbReference type="Gene3D" id="1.10.287.80">
    <property type="entry name" value="ATP synthase, gamma subunit, helix hairpin domain"/>
    <property type="match status" value="2"/>
</dbReference>
<keyword evidence="7" id="KW-0139">CF(1)</keyword>
<proteinExistence type="inferred from homology"/>
<dbReference type="EMBL" id="KF900875">
    <property type="protein sequence ID" value="AIF09871.1"/>
    <property type="molecule type" value="Genomic_DNA"/>
</dbReference>